<feature type="transmembrane region" description="Helical" evidence="2">
    <location>
        <begin position="442"/>
        <end position="462"/>
    </location>
</feature>
<evidence type="ECO:0000256" key="1">
    <source>
        <dbReference type="SAM" id="MobiDB-lite"/>
    </source>
</evidence>
<evidence type="ECO:0000313" key="6">
    <source>
        <dbReference type="Proteomes" id="UP000518300"/>
    </source>
</evidence>
<reference evidence="5 6" key="1">
    <citation type="submission" date="2020-04" db="EMBL/GenBank/DDBJ databases">
        <title>Draft genome of Pyxidicoccus fallax type strain.</title>
        <authorList>
            <person name="Whitworth D.E."/>
        </authorList>
    </citation>
    <scope>NUCLEOTIDE SEQUENCE [LARGE SCALE GENOMIC DNA]</scope>
    <source>
        <strain evidence="5 6">DSM 14698</strain>
    </source>
</reference>
<gene>
    <name evidence="5" type="ORF">HG543_52330</name>
</gene>
<evidence type="ECO:0000256" key="2">
    <source>
        <dbReference type="SAM" id="Phobius"/>
    </source>
</evidence>
<keyword evidence="2" id="KW-0472">Membrane</keyword>
<feature type="domain" description="Predicted membrane protein YciQ-like C-terminal" evidence="4">
    <location>
        <begin position="301"/>
        <end position="541"/>
    </location>
</feature>
<sequence>MSCVLALRVAMPAVATGADWVVRSFDARLVVQPNGDVLVTEDIAVDFGSLQRHGIYRDIPVHYGFRATRERRMRVEDAHVQAGPGTPDDLVVSRDGNVVRLRIGSPSQLVSGPHRYRITYRVVGAMSSFATHEELYWSVTGFRWEVPIERVSALVTGPQSLTRVACYAGPGGGTKRCAEATLDDGTVRYSTGPLNPGDDMSVFATFSPGSVRVPPPELEPVSDGTAPASDQDDYGLWENLRALLLLMLMVAGVVWFILREQRKEEAALSEQPEEEPPEVAPLPPPPDLLIHDTALPEQLEERPPEGLRPAMLSLLLDQKVEDRAIAATLVDLAVRGFLSIEVVAVRKGKVSDWRLIKRAEREAPGLLPLADYERALYEALFPPDSGVPFREGDSVLLSKLGGRLARRYETVREQLCRTPEVRDWFQFEPGTMPRSSRIRMSLLLGLSLLLSCGSCVTAQPYLLIPLPLLVIVTLVLNHLAKLPPPLTPAGVAMRQRAQGFREFIRTAPHQRMRLVGQQHLFSELLPYAMAFGLEAWWVHAFPELPAREGTYALRGRWLLGARVLHASSLSELSSSLTSFSPSIHAVLASRSRSTSFIGYGTTASTGGSGFSEGGGSSGGGGGE</sequence>
<evidence type="ECO:0000259" key="3">
    <source>
        <dbReference type="Pfam" id="PF09972"/>
    </source>
</evidence>
<keyword evidence="2" id="KW-0812">Transmembrane</keyword>
<comment type="caution">
    <text evidence="5">The sequence shown here is derived from an EMBL/GenBank/DDBJ whole genome shotgun (WGS) entry which is preliminary data.</text>
</comment>
<feature type="region of interest" description="Disordered" evidence="1">
    <location>
        <begin position="267"/>
        <end position="290"/>
    </location>
</feature>
<evidence type="ECO:0000259" key="4">
    <source>
        <dbReference type="Pfam" id="PF20990"/>
    </source>
</evidence>
<protein>
    <submittedName>
        <fullName evidence="5">DUF2207 domain-containing protein</fullName>
    </submittedName>
</protein>
<feature type="non-terminal residue" evidence="5">
    <location>
        <position position="623"/>
    </location>
</feature>
<feature type="domain" description="DUF2207" evidence="3">
    <location>
        <begin position="22"/>
        <end position="206"/>
    </location>
</feature>
<name>A0A848M1M6_9BACT</name>
<dbReference type="Pfam" id="PF20990">
    <property type="entry name" value="DUF2207_C"/>
    <property type="match status" value="1"/>
</dbReference>
<dbReference type="Pfam" id="PF09972">
    <property type="entry name" value="DUF2207"/>
    <property type="match status" value="1"/>
</dbReference>
<dbReference type="InterPro" id="IPR018702">
    <property type="entry name" value="DUF2207"/>
</dbReference>
<feature type="transmembrane region" description="Helical" evidence="2">
    <location>
        <begin position="240"/>
        <end position="258"/>
    </location>
</feature>
<proteinExistence type="predicted"/>
<evidence type="ECO:0000313" key="5">
    <source>
        <dbReference type="EMBL" id="NMO23393.1"/>
    </source>
</evidence>
<dbReference type="InterPro" id="IPR048389">
    <property type="entry name" value="YciQ-like_C"/>
</dbReference>
<organism evidence="5 6">
    <name type="scientific">Pyxidicoccus fallax</name>
    <dbReference type="NCBI Taxonomy" id="394095"/>
    <lineage>
        <taxon>Bacteria</taxon>
        <taxon>Pseudomonadati</taxon>
        <taxon>Myxococcota</taxon>
        <taxon>Myxococcia</taxon>
        <taxon>Myxococcales</taxon>
        <taxon>Cystobacterineae</taxon>
        <taxon>Myxococcaceae</taxon>
        <taxon>Pyxidicoccus</taxon>
    </lineage>
</organism>
<feature type="compositionally biased region" description="Pro residues" evidence="1">
    <location>
        <begin position="278"/>
        <end position="287"/>
    </location>
</feature>
<keyword evidence="2" id="KW-1133">Transmembrane helix</keyword>
<dbReference type="Proteomes" id="UP000518300">
    <property type="component" value="Unassembled WGS sequence"/>
</dbReference>
<keyword evidence="6" id="KW-1185">Reference proteome</keyword>
<accession>A0A848M1M6</accession>
<dbReference type="EMBL" id="JABBJJ010000601">
    <property type="protein sequence ID" value="NMO23393.1"/>
    <property type="molecule type" value="Genomic_DNA"/>
</dbReference>
<dbReference type="AlphaFoldDB" id="A0A848M1M6"/>